<gene>
    <name evidence="2" type="ORF">A6E04_15035</name>
</gene>
<feature type="compositionally biased region" description="Polar residues" evidence="1">
    <location>
        <begin position="453"/>
        <end position="464"/>
    </location>
</feature>
<feature type="region of interest" description="Disordered" evidence="1">
    <location>
        <begin position="449"/>
        <end position="474"/>
    </location>
</feature>
<comment type="caution">
    <text evidence="2">The sequence shown here is derived from an EMBL/GenBank/DDBJ whole genome shotgun (WGS) entry which is preliminary data.</text>
</comment>
<dbReference type="Proteomes" id="UP000093523">
    <property type="component" value="Unassembled WGS sequence"/>
</dbReference>
<dbReference type="STRING" id="688.A6E04_15035"/>
<evidence type="ECO:0000313" key="3">
    <source>
        <dbReference type="Proteomes" id="UP000093523"/>
    </source>
</evidence>
<evidence type="ECO:0000313" key="2">
    <source>
        <dbReference type="EMBL" id="OCH20501.1"/>
    </source>
</evidence>
<accession>A0A1B9NXQ5</accession>
<proteinExistence type="predicted"/>
<protein>
    <submittedName>
        <fullName evidence="2">Uncharacterized protein</fullName>
    </submittedName>
</protein>
<dbReference type="AlphaFoldDB" id="A0A1B9NXQ5"/>
<dbReference type="EMBL" id="MAJU01000012">
    <property type="protein sequence ID" value="OCH20501.1"/>
    <property type="molecule type" value="Genomic_DNA"/>
</dbReference>
<evidence type="ECO:0000256" key="1">
    <source>
        <dbReference type="SAM" id="MobiDB-lite"/>
    </source>
</evidence>
<organism evidence="2 3">
    <name type="scientific">Aliivibrio logei</name>
    <name type="common">Vibrio logei</name>
    <dbReference type="NCBI Taxonomy" id="688"/>
    <lineage>
        <taxon>Bacteria</taxon>
        <taxon>Pseudomonadati</taxon>
        <taxon>Pseudomonadota</taxon>
        <taxon>Gammaproteobacteria</taxon>
        <taxon>Vibrionales</taxon>
        <taxon>Vibrionaceae</taxon>
        <taxon>Aliivibrio</taxon>
    </lineage>
</organism>
<sequence length="474" mass="51929">MAITPTITLRENTNMKLKLIASLVAASFLAGCSSSGSSDSGSTAPQDGIASVQYFEGENAQAALVTGDEGTYQTAIIKGKETDTLIRINGQIFTTDGDSVKDVNSVTVGHIQKEGDSIIFHGNHGAEVNLNVVNGRLIVTDVQHPIDPNYGIIPTPDHPIEIDPEADNGRSVDKIADNAWVVTTHGEIDGYITIENGTVYLRDSDRNEITNWKPIDPGFGALPTPENPIERPSPQNPIQLDPEADNGRSVDKIAGNAWAITTHGEVDGYITIENGTVYLRDSDRNEVKNWKPIDPSFGVIPTPESPIERPSPQNPIELGPEADNGRSVDKIADNAWVITTHDEIDGYITIENGTVYLRDSDRNEITNWKPIDPNFGTKPTPEKPIEIDIEADNGRSVDKIADNAWAITTHGEVDGYITIESSTIYLRDSDRNEIKSWKPQLPKDLNDIKQKAKSLSQEQRQQIKQAIKDRTARS</sequence>
<reference evidence="2 3" key="1">
    <citation type="submission" date="2016-06" db="EMBL/GenBank/DDBJ databases">
        <authorList>
            <person name="Kjaerup R.B."/>
            <person name="Dalgaard T.S."/>
            <person name="Juul-Madsen H.R."/>
        </authorList>
    </citation>
    <scope>NUCLEOTIDE SEQUENCE [LARGE SCALE GENOMIC DNA]</scope>
    <source>
        <strain evidence="2 3">1S159</strain>
    </source>
</reference>
<name>A0A1B9NXQ5_ALILO</name>